<keyword evidence="3" id="KW-1185">Reference proteome</keyword>
<evidence type="ECO:0000313" key="2">
    <source>
        <dbReference type="EMBL" id="OLV15656.1"/>
    </source>
</evidence>
<protein>
    <submittedName>
        <fullName evidence="2">Uncharacterized protein</fullName>
    </submittedName>
</protein>
<evidence type="ECO:0000313" key="3">
    <source>
        <dbReference type="Proteomes" id="UP000186607"/>
    </source>
</evidence>
<name>A0A1U7NRX0_9DEIO</name>
<comment type="caution">
    <text evidence="2">The sequence shown here is derived from an EMBL/GenBank/DDBJ whole genome shotgun (WGS) entry which is preliminary data.</text>
</comment>
<dbReference type="OrthoDB" id="70914at2"/>
<dbReference type="EMBL" id="MSTI01000171">
    <property type="protein sequence ID" value="OLV15656.1"/>
    <property type="molecule type" value="Genomic_DNA"/>
</dbReference>
<evidence type="ECO:0000256" key="1">
    <source>
        <dbReference type="SAM" id="MobiDB-lite"/>
    </source>
</evidence>
<sequence length="106" mass="11644">MTQKDAQAITVRGAWHGQTNDPERHFEGTIIDSEYAGVRRGTRARITFGHSNARSQNAEEHGTYTLVAGSRSLPLMSFTCRTVGTTGRHVTDESQEDDWLAVPLAG</sequence>
<reference evidence="2 3" key="1">
    <citation type="submission" date="2017-01" db="EMBL/GenBank/DDBJ databases">
        <title>Genome Analysis of Deinococcus marmoris KOPRI26562.</title>
        <authorList>
            <person name="Kim J.H."/>
            <person name="Oh H.-M."/>
        </authorList>
    </citation>
    <scope>NUCLEOTIDE SEQUENCE [LARGE SCALE GENOMIC DNA]</scope>
    <source>
        <strain evidence="2 3">KOPRI26562</strain>
    </source>
</reference>
<dbReference type="STRING" id="249408.BOO71_0014329"/>
<dbReference type="Proteomes" id="UP000186607">
    <property type="component" value="Unassembled WGS sequence"/>
</dbReference>
<proteinExistence type="predicted"/>
<accession>A0A1U7NRX0</accession>
<gene>
    <name evidence="2" type="ORF">BOO71_0014329</name>
</gene>
<organism evidence="2 3">
    <name type="scientific">Deinococcus marmoris</name>
    <dbReference type="NCBI Taxonomy" id="249408"/>
    <lineage>
        <taxon>Bacteria</taxon>
        <taxon>Thermotogati</taxon>
        <taxon>Deinococcota</taxon>
        <taxon>Deinococci</taxon>
        <taxon>Deinococcales</taxon>
        <taxon>Deinococcaceae</taxon>
        <taxon>Deinococcus</taxon>
    </lineage>
</organism>
<dbReference type="RefSeq" id="WP_075836874.1">
    <property type="nucleotide sequence ID" value="NZ_MSTI01000171.1"/>
</dbReference>
<dbReference type="AlphaFoldDB" id="A0A1U7NRX0"/>
<feature type="region of interest" description="Disordered" evidence="1">
    <location>
        <begin position="86"/>
        <end position="106"/>
    </location>
</feature>